<keyword evidence="5 6" id="KW-0472">Membrane</keyword>
<evidence type="ECO:0000256" key="7">
    <source>
        <dbReference type="SAM" id="MobiDB-lite"/>
    </source>
</evidence>
<dbReference type="GO" id="GO:0005802">
    <property type="term" value="C:trans-Golgi network"/>
    <property type="evidence" value="ECO:0007669"/>
    <property type="project" value="TreeGrafter"/>
</dbReference>
<comment type="subcellular location">
    <subcellularLocation>
        <location evidence="6">Golgi apparatus membrane</location>
        <topology evidence="6">Multi-pass membrane protein</topology>
    </subcellularLocation>
    <subcellularLocation>
        <location evidence="1">Membrane</location>
        <topology evidence="1">Multi-pass membrane protein</topology>
    </subcellularLocation>
</comment>
<feature type="region of interest" description="Disordered" evidence="7">
    <location>
        <begin position="1"/>
        <end position="79"/>
    </location>
</feature>
<comment type="similarity">
    <text evidence="2 6">Belongs to the YIP1 family.</text>
</comment>
<evidence type="ECO:0000256" key="3">
    <source>
        <dbReference type="ARBA" id="ARBA00022692"/>
    </source>
</evidence>
<evidence type="ECO:0000256" key="1">
    <source>
        <dbReference type="ARBA" id="ARBA00004141"/>
    </source>
</evidence>
<keyword evidence="3 6" id="KW-0812">Transmembrane</keyword>
<evidence type="ECO:0000313" key="9">
    <source>
        <dbReference type="EMBL" id="KAF2423779.1"/>
    </source>
</evidence>
<feature type="transmembrane region" description="Helical" evidence="6">
    <location>
        <begin position="166"/>
        <end position="184"/>
    </location>
</feature>
<keyword evidence="4 6" id="KW-1133">Transmembrane helix</keyword>
<dbReference type="PANTHER" id="PTHR21236">
    <property type="entry name" value="GOLGI MEMBRANE PROTEIN YIP1"/>
    <property type="match status" value="1"/>
</dbReference>
<dbReference type="GO" id="GO:0000139">
    <property type="term" value="C:Golgi membrane"/>
    <property type="evidence" value="ECO:0007669"/>
    <property type="project" value="UniProtKB-SubCell"/>
</dbReference>
<feature type="compositionally biased region" description="Acidic residues" evidence="7">
    <location>
        <begin position="19"/>
        <end position="33"/>
    </location>
</feature>
<dbReference type="EMBL" id="MU007077">
    <property type="protein sequence ID" value="KAF2423779.1"/>
    <property type="molecule type" value="Genomic_DNA"/>
</dbReference>
<dbReference type="OrthoDB" id="411251at2759"/>
<proteinExistence type="inferred from homology"/>
<organism evidence="9 10">
    <name type="scientific">Tothia fuscella</name>
    <dbReference type="NCBI Taxonomy" id="1048955"/>
    <lineage>
        <taxon>Eukaryota</taxon>
        <taxon>Fungi</taxon>
        <taxon>Dikarya</taxon>
        <taxon>Ascomycota</taxon>
        <taxon>Pezizomycotina</taxon>
        <taxon>Dothideomycetes</taxon>
        <taxon>Pleosporomycetidae</taxon>
        <taxon>Venturiales</taxon>
        <taxon>Cylindrosympodiaceae</taxon>
        <taxon>Tothia</taxon>
    </lineage>
</organism>
<protein>
    <recommendedName>
        <fullName evidence="6">Protein YIP</fullName>
    </recommendedName>
</protein>
<name>A0A9P4NJY9_9PEZI</name>
<reference evidence="9" key="1">
    <citation type="journal article" date="2020" name="Stud. Mycol.">
        <title>101 Dothideomycetes genomes: a test case for predicting lifestyles and emergence of pathogens.</title>
        <authorList>
            <person name="Haridas S."/>
            <person name="Albert R."/>
            <person name="Binder M."/>
            <person name="Bloem J."/>
            <person name="Labutti K."/>
            <person name="Salamov A."/>
            <person name="Andreopoulos B."/>
            <person name="Baker S."/>
            <person name="Barry K."/>
            <person name="Bills G."/>
            <person name="Bluhm B."/>
            <person name="Cannon C."/>
            <person name="Castanera R."/>
            <person name="Culley D."/>
            <person name="Daum C."/>
            <person name="Ezra D."/>
            <person name="Gonzalez J."/>
            <person name="Henrissat B."/>
            <person name="Kuo A."/>
            <person name="Liang C."/>
            <person name="Lipzen A."/>
            <person name="Lutzoni F."/>
            <person name="Magnuson J."/>
            <person name="Mondo S."/>
            <person name="Nolan M."/>
            <person name="Ohm R."/>
            <person name="Pangilinan J."/>
            <person name="Park H.-J."/>
            <person name="Ramirez L."/>
            <person name="Alfaro M."/>
            <person name="Sun H."/>
            <person name="Tritt A."/>
            <person name="Yoshinaga Y."/>
            <person name="Zwiers L.-H."/>
            <person name="Turgeon B."/>
            <person name="Goodwin S."/>
            <person name="Spatafora J."/>
            <person name="Crous P."/>
            <person name="Grigoriev I."/>
        </authorList>
    </citation>
    <scope>NUCLEOTIDE SEQUENCE</scope>
    <source>
        <strain evidence="9">CBS 130266</strain>
    </source>
</reference>
<feature type="transmembrane region" description="Helical" evidence="6">
    <location>
        <begin position="281"/>
        <end position="299"/>
    </location>
</feature>
<evidence type="ECO:0000313" key="10">
    <source>
        <dbReference type="Proteomes" id="UP000800235"/>
    </source>
</evidence>
<dbReference type="InterPro" id="IPR045231">
    <property type="entry name" value="Yip1/4-like"/>
</dbReference>
<evidence type="ECO:0000256" key="2">
    <source>
        <dbReference type="ARBA" id="ARBA00010596"/>
    </source>
</evidence>
<gene>
    <name evidence="9" type="ORF">EJ08DRAFT_689645</name>
</gene>
<dbReference type="Proteomes" id="UP000800235">
    <property type="component" value="Unassembled WGS sequence"/>
</dbReference>
<accession>A0A9P4NJY9</accession>
<feature type="compositionally biased region" description="Polar residues" evidence="7">
    <location>
        <begin position="38"/>
        <end position="70"/>
    </location>
</feature>
<feature type="transmembrane region" description="Helical" evidence="6">
    <location>
        <begin position="253"/>
        <end position="275"/>
    </location>
</feature>
<dbReference type="AlphaFoldDB" id="A0A9P4NJY9"/>
<feature type="transmembrane region" description="Helical" evidence="6">
    <location>
        <begin position="191"/>
        <end position="214"/>
    </location>
</feature>
<dbReference type="InterPro" id="IPR006977">
    <property type="entry name" value="Yip1_dom"/>
</dbReference>
<feature type="transmembrane region" description="Helical" evidence="6">
    <location>
        <begin position="226"/>
        <end position="246"/>
    </location>
</feature>
<dbReference type="GO" id="GO:0006888">
    <property type="term" value="P:endoplasmic reticulum to Golgi vesicle-mediated transport"/>
    <property type="evidence" value="ECO:0007669"/>
    <property type="project" value="InterPro"/>
</dbReference>
<comment type="caution">
    <text evidence="9">The sequence shown here is derived from an EMBL/GenBank/DDBJ whole genome shotgun (WGS) entry which is preliminary data.</text>
</comment>
<dbReference type="Pfam" id="PF04893">
    <property type="entry name" value="Yip1"/>
    <property type="match status" value="1"/>
</dbReference>
<evidence type="ECO:0000256" key="5">
    <source>
        <dbReference type="ARBA" id="ARBA00023136"/>
    </source>
</evidence>
<evidence type="ECO:0000256" key="6">
    <source>
        <dbReference type="RuleBase" id="RU361264"/>
    </source>
</evidence>
<evidence type="ECO:0000256" key="4">
    <source>
        <dbReference type="ARBA" id="ARBA00022989"/>
    </source>
</evidence>
<evidence type="ECO:0000259" key="8">
    <source>
        <dbReference type="Pfam" id="PF04893"/>
    </source>
</evidence>
<sequence>MAAMLPSGQTSHDMRIESDLIDPDGADLDDLDDPLQPSNTTDRTPLTGNIGQAPSSSSSRNTQSYLSSQIPGEDRRAPTNTIDESVWDTLSRDLKAVWGKMRQVLWPKYLLGGMLVRGGGGVAGEAERGEHSGANAGAIRDVLGRWPDADTVLQGSMNEGMRDWDLWGPLLFSLLLSFLLSRGAQDDQKAAVFSGVFAMVWIGSAVVTFQIKLLGGSVSFFQSVGIIGYTLFPLVIAALLSSFNLWMIARIPVYIVLVAWSLAAGISILGGSGVVRNRVGIAVYPLFVFYVGLGALCFIT</sequence>
<dbReference type="PANTHER" id="PTHR21236:SF1">
    <property type="entry name" value="PROTEIN YIPF6"/>
    <property type="match status" value="1"/>
</dbReference>
<feature type="domain" description="Yip1" evidence="8">
    <location>
        <begin position="161"/>
        <end position="296"/>
    </location>
</feature>
<keyword evidence="10" id="KW-1185">Reference proteome</keyword>